<feature type="region of interest" description="Disordered" evidence="1">
    <location>
        <begin position="1"/>
        <end position="68"/>
    </location>
</feature>
<feature type="region of interest" description="Disordered" evidence="1">
    <location>
        <begin position="167"/>
        <end position="190"/>
    </location>
</feature>
<feature type="compositionally biased region" description="Basic and acidic residues" evidence="1">
    <location>
        <begin position="1"/>
        <end position="48"/>
    </location>
</feature>
<name>A0A182JAX7_ANOAO</name>
<organism evidence="2">
    <name type="scientific">Anopheles atroparvus</name>
    <name type="common">European mosquito</name>
    <dbReference type="NCBI Taxonomy" id="41427"/>
    <lineage>
        <taxon>Eukaryota</taxon>
        <taxon>Metazoa</taxon>
        <taxon>Ecdysozoa</taxon>
        <taxon>Arthropoda</taxon>
        <taxon>Hexapoda</taxon>
        <taxon>Insecta</taxon>
        <taxon>Pterygota</taxon>
        <taxon>Neoptera</taxon>
        <taxon>Endopterygota</taxon>
        <taxon>Diptera</taxon>
        <taxon>Nematocera</taxon>
        <taxon>Culicoidea</taxon>
        <taxon>Culicidae</taxon>
        <taxon>Anophelinae</taxon>
        <taxon>Anopheles</taxon>
    </lineage>
</organism>
<evidence type="ECO:0008006" key="3">
    <source>
        <dbReference type="Google" id="ProtNLM"/>
    </source>
</evidence>
<dbReference type="EnsemblMetazoa" id="AATE014674-RA">
    <property type="protein sequence ID" value="AATE014674-PA.1"/>
    <property type="gene ID" value="AATE014674"/>
</dbReference>
<sequence>SKREKDDVDGRGKPEHEEAEDGKKNVDGRETTKHEEAEDGKKDGDGRENTSGYADQDGQTKKSKKGMGKKLKMCIGALQPFELHESQSSRENLIAKMSTQSEEQRVEVNRLDAELKKVTKDLAKLEQDKQSIQDKDRKNVESLQIMKQDLETMTSLRDKLNLELIKQEESHRSETSRLTEKLESVEKEKNELTVQHREQLTEAEMKIWRLKEEIQELEYEAARLKSITGTIEANPSTSATVERGTIFIVFFHVLCAERSSQIYQTGPFTQKAVYVIRNIFDCI</sequence>
<evidence type="ECO:0000256" key="1">
    <source>
        <dbReference type="SAM" id="MobiDB-lite"/>
    </source>
</evidence>
<reference evidence="2" key="1">
    <citation type="submission" date="2022-08" db="UniProtKB">
        <authorList>
            <consortium name="EnsemblMetazoa"/>
        </authorList>
    </citation>
    <scope>IDENTIFICATION</scope>
    <source>
        <strain evidence="2">EBRO</strain>
    </source>
</reference>
<dbReference type="AlphaFoldDB" id="A0A182JAX7"/>
<protein>
    <recommendedName>
        <fullName evidence="3">Myosin tail domain-containing protein</fullName>
    </recommendedName>
</protein>
<evidence type="ECO:0000313" key="2">
    <source>
        <dbReference type="EnsemblMetazoa" id="AATE014674-PA.1"/>
    </source>
</evidence>
<proteinExistence type="predicted"/>
<dbReference type="VEuPathDB" id="VectorBase:AATE014674"/>
<accession>A0A182JAX7</accession>